<name>A0ABY5WRK9_9RHOB</name>
<reference evidence="2" key="1">
    <citation type="submission" date="2021-08" db="EMBL/GenBank/DDBJ databases">
        <authorList>
            <person name="Nwanade C."/>
            <person name="Wang M."/>
            <person name="Masoudi A."/>
            <person name="Yu Z."/>
            <person name="Liu J."/>
        </authorList>
    </citation>
    <scope>NUCLEOTIDE SEQUENCE</scope>
    <source>
        <strain evidence="2">S166</strain>
        <plasmid evidence="2">unnamed6</plasmid>
    </source>
</reference>
<organism evidence="2 3">
    <name type="scientific">Leisingera aquaemixtae</name>
    <dbReference type="NCBI Taxonomy" id="1396826"/>
    <lineage>
        <taxon>Bacteria</taxon>
        <taxon>Pseudomonadati</taxon>
        <taxon>Pseudomonadota</taxon>
        <taxon>Alphaproteobacteria</taxon>
        <taxon>Rhodobacterales</taxon>
        <taxon>Roseobacteraceae</taxon>
        <taxon>Leisingera</taxon>
    </lineage>
</organism>
<dbReference type="InterPro" id="IPR038765">
    <property type="entry name" value="Papain-like_cys_pep_sf"/>
</dbReference>
<evidence type="ECO:0000313" key="2">
    <source>
        <dbReference type="EMBL" id="UWQ43999.1"/>
    </source>
</evidence>
<geneLocation type="plasmid" evidence="2 3">
    <name>unnamed6</name>
</geneLocation>
<accession>A0ABY5WRK9</accession>
<feature type="domain" description="Transglutaminase-like" evidence="1">
    <location>
        <begin position="34"/>
        <end position="136"/>
    </location>
</feature>
<evidence type="ECO:0000259" key="1">
    <source>
        <dbReference type="Pfam" id="PF01841"/>
    </source>
</evidence>
<dbReference type="InterPro" id="IPR002931">
    <property type="entry name" value="Transglutaminase-like"/>
</dbReference>
<dbReference type="Proteomes" id="UP001058514">
    <property type="component" value="Plasmid unnamed6"/>
</dbReference>
<dbReference type="EMBL" id="CP081057">
    <property type="protein sequence ID" value="UWQ43999.1"/>
    <property type="molecule type" value="Genomic_DNA"/>
</dbReference>
<proteinExistence type="predicted"/>
<dbReference type="SUPFAM" id="SSF54001">
    <property type="entry name" value="Cysteine proteinases"/>
    <property type="match status" value="1"/>
</dbReference>
<keyword evidence="2" id="KW-0614">Plasmid</keyword>
<dbReference type="RefSeq" id="WP_027255762.1">
    <property type="nucleotide sequence ID" value="NZ_CP081057.1"/>
</dbReference>
<gene>
    <name evidence="2" type="ORF">K3718_21125</name>
</gene>
<dbReference type="PANTHER" id="PTHR33490">
    <property type="entry name" value="BLR5614 PROTEIN-RELATED"/>
    <property type="match status" value="1"/>
</dbReference>
<dbReference type="Gene3D" id="3.10.620.30">
    <property type="match status" value="1"/>
</dbReference>
<dbReference type="Pfam" id="PF01841">
    <property type="entry name" value="Transglut_core"/>
    <property type="match status" value="1"/>
</dbReference>
<keyword evidence="3" id="KW-1185">Reference proteome</keyword>
<sequence>MYPADPLLKPTRLLDFDHPSIARLITNRGWKELAQHEQIGAVYGFVRNEIAFGYNHADDIPASRVLADGYGQCNTKGTLLMALLRGVGVRCRLHGFTIHKALQRGVVPEIVYPIAPGEILHSWVEAETEEGWVNLEGFILDESFLGALQAAFSGAETLCGYGAGTNCLTAPPVDWTGGDTYIQKTGIARDFGTFDAPDEFYRDHRQAFGILRDWLYRKVIRHWMNTRVRAIRSGRVPHIPGLDLVNHRHEENQDAA</sequence>
<protein>
    <submittedName>
        <fullName evidence="2">Transglutaminase family protein</fullName>
    </submittedName>
</protein>
<evidence type="ECO:0000313" key="3">
    <source>
        <dbReference type="Proteomes" id="UP001058514"/>
    </source>
</evidence>